<dbReference type="Gene3D" id="1.50.10.10">
    <property type="match status" value="1"/>
</dbReference>
<accession>A0A068RFP8</accession>
<comment type="caution">
    <text evidence="2">The sequence shown here is derived from an EMBL/GenBank/DDBJ whole genome shotgun (WGS) entry which is preliminary data.</text>
</comment>
<sequence length="146" mass="16396">MDGHLNKEVIIMLMPIGPSDPLRIHLIDTLHAQVTALAKYQDPSGLWRTIIDEESYLEASATAGFAFGILKAVRKRYISKEYKDIALNAIKGVIDNINDQGELEKVSFGTPVGDTRQFYKEIPLTSMPYGQAMGMMCLVEFLRLYI</sequence>
<dbReference type="InterPro" id="IPR052043">
    <property type="entry name" value="PolySaccharide_Degr_Enz"/>
</dbReference>
<dbReference type="PANTHER" id="PTHR33886:SF8">
    <property type="entry name" value="UNSATURATED RHAMNOGALACTURONAN HYDROLASE (EUROFUNG)"/>
    <property type="match status" value="1"/>
</dbReference>
<evidence type="ECO:0000313" key="3">
    <source>
        <dbReference type="Proteomes" id="UP000027586"/>
    </source>
</evidence>
<keyword evidence="3" id="KW-1185">Reference proteome</keyword>
<dbReference type="SUPFAM" id="SSF48208">
    <property type="entry name" value="Six-hairpin glycosidases"/>
    <property type="match status" value="1"/>
</dbReference>
<dbReference type="VEuPathDB" id="FungiDB:LCOR_00578.1"/>
<dbReference type="InterPro" id="IPR010905">
    <property type="entry name" value="Glyco_hydro_88"/>
</dbReference>
<dbReference type="GO" id="GO:0005975">
    <property type="term" value="P:carbohydrate metabolic process"/>
    <property type="evidence" value="ECO:0007669"/>
    <property type="project" value="InterPro"/>
</dbReference>
<dbReference type="Pfam" id="PF07470">
    <property type="entry name" value="Glyco_hydro_88"/>
    <property type="match status" value="1"/>
</dbReference>
<reference evidence="2" key="1">
    <citation type="submission" date="2013-08" db="EMBL/GenBank/DDBJ databases">
        <title>Gene expansion shapes genome architecture in the human pathogen Lichtheimia corymbifera: an evolutionary genomics analysis in the ancient terrestrial Mucorales (Mucoromycotina).</title>
        <authorList>
            <person name="Schwartze V.U."/>
            <person name="Winter S."/>
            <person name="Shelest E."/>
            <person name="Marcet-Houben M."/>
            <person name="Horn F."/>
            <person name="Wehner S."/>
            <person name="Hoffmann K."/>
            <person name="Riege K."/>
            <person name="Sammeth M."/>
            <person name="Nowrousian M."/>
            <person name="Valiante V."/>
            <person name="Linde J."/>
            <person name="Jacobsen I.D."/>
            <person name="Marz M."/>
            <person name="Brakhage A.A."/>
            <person name="Gabaldon T."/>
            <person name="Bocker S."/>
            <person name="Voigt K."/>
        </authorList>
    </citation>
    <scope>NUCLEOTIDE SEQUENCE [LARGE SCALE GENOMIC DNA]</scope>
    <source>
        <strain evidence="2">FSU 9682</strain>
    </source>
</reference>
<keyword evidence="1 2" id="KW-0378">Hydrolase</keyword>
<dbReference type="InterPro" id="IPR008928">
    <property type="entry name" value="6-hairpin_glycosidase_sf"/>
</dbReference>
<dbReference type="GO" id="GO:0016787">
    <property type="term" value="F:hydrolase activity"/>
    <property type="evidence" value="ECO:0007669"/>
    <property type="project" value="UniProtKB-KW"/>
</dbReference>
<dbReference type="Proteomes" id="UP000027586">
    <property type="component" value="Unassembled WGS sequence"/>
</dbReference>
<dbReference type="InterPro" id="IPR012341">
    <property type="entry name" value="6hp_glycosidase-like_sf"/>
</dbReference>
<proteinExistence type="predicted"/>
<dbReference type="OrthoDB" id="2305845at2759"/>
<dbReference type="PANTHER" id="PTHR33886">
    <property type="entry name" value="UNSATURATED RHAMNOGALACTURONAN HYDROLASE (EUROFUNG)"/>
    <property type="match status" value="1"/>
</dbReference>
<name>A0A068RFP8_9FUNG</name>
<protein>
    <submittedName>
        <fullName evidence="2">Glycosyl hydrolase family</fullName>
    </submittedName>
</protein>
<gene>
    <name evidence="2" type="ORF">LCOR_00578.1</name>
</gene>
<organism evidence="2 3">
    <name type="scientific">Lichtheimia corymbifera JMRC:FSU:9682</name>
    <dbReference type="NCBI Taxonomy" id="1263082"/>
    <lineage>
        <taxon>Eukaryota</taxon>
        <taxon>Fungi</taxon>
        <taxon>Fungi incertae sedis</taxon>
        <taxon>Mucoromycota</taxon>
        <taxon>Mucoromycotina</taxon>
        <taxon>Mucoromycetes</taxon>
        <taxon>Mucorales</taxon>
        <taxon>Lichtheimiaceae</taxon>
        <taxon>Lichtheimia</taxon>
    </lineage>
</organism>
<dbReference type="EMBL" id="CBTN010000002">
    <property type="protein sequence ID" value="CDH48809.1"/>
    <property type="molecule type" value="Genomic_DNA"/>
</dbReference>
<evidence type="ECO:0000313" key="2">
    <source>
        <dbReference type="EMBL" id="CDH48809.1"/>
    </source>
</evidence>
<dbReference type="AlphaFoldDB" id="A0A068RFP8"/>
<evidence type="ECO:0000256" key="1">
    <source>
        <dbReference type="ARBA" id="ARBA00022801"/>
    </source>
</evidence>